<dbReference type="Proteomes" id="UP000481421">
    <property type="component" value="Unassembled WGS sequence"/>
</dbReference>
<sequence length="359" mass="37262">MHVINSPVRVLIIDDSAMIRKVLAMGLSTNPLIEVVGTASGADQAFQMIEELSPDVLTLDIEMPKMDGVTFLRRLMPVRPIPTVVISSATQQGAAITLQALEAGAVDIIAKPTLGTGNGLPVIMAEICRRVQAAAHARPFAGQPVAARLKAQRLSRPTAPSIIAIGASTGGVQALAQILQQMPYDAPGIVIVQHMPEGFTAAFANRVDASTAIRVREARDGDPIMPGVALIAPGGDRHLVIMGKAPYWHVALIDGEPECFSRPSVNVMFESAALRCGPNCVAALLTGMGKDGAQGLLSLHRAGAVTIAQDEATSVVWGMPAAAVDLGAAKHVLPLGAIAPALIDASKSLVSGGRNRCSA</sequence>
<evidence type="ECO:0000256" key="2">
    <source>
        <dbReference type="ARBA" id="ARBA00022500"/>
    </source>
</evidence>
<keyword evidence="1 5" id="KW-0963">Cytoplasm</keyword>
<evidence type="ECO:0000256" key="1">
    <source>
        <dbReference type="ARBA" id="ARBA00022490"/>
    </source>
</evidence>
<evidence type="ECO:0000256" key="6">
    <source>
        <dbReference type="PROSITE-ProRule" id="PRU00050"/>
    </source>
</evidence>
<dbReference type="PANTHER" id="PTHR42872">
    <property type="entry name" value="PROTEIN-GLUTAMATE METHYLESTERASE/PROTEIN-GLUTAMINE GLUTAMINASE"/>
    <property type="match status" value="1"/>
</dbReference>
<dbReference type="PROSITE" id="PS50110">
    <property type="entry name" value="RESPONSE_REGULATORY"/>
    <property type="match status" value="1"/>
</dbReference>
<dbReference type="InterPro" id="IPR008248">
    <property type="entry name" value="CheB-like"/>
</dbReference>
<dbReference type="EMBL" id="JAAIKE010000001">
    <property type="protein sequence ID" value="NEX45295.1"/>
    <property type="molecule type" value="Genomic_DNA"/>
</dbReference>
<dbReference type="InterPro" id="IPR011006">
    <property type="entry name" value="CheY-like_superfamily"/>
</dbReference>
<dbReference type="Gene3D" id="3.40.50.2300">
    <property type="match status" value="1"/>
</dbReference>
<dbReference type="Gene3D" id="3.40.50.180">
    <property type="entry name" value="Methylesterase CheB, C-terminal domain"/>
    <property type="match status" value="1"/>
</dbReference>
<dbReference type="PIRSF" id="PIRSF000876">
    <property type="entry name" value="RR_chemtxs_CheB"/>
    <property type="match status" value="1"/>
</dbReference>
<proteinExistence type="inferred from homology"/>
<evidence type="ECO:0000256" key="4">
    <source>
        <dbReference type="ARBA" id="ARBA00048267"/>
    </source>
</evidence>
<dbReference type="GO" id="GO:0000156">
    <property type="term" value="F:phosphorelay response regulator activity"/>
    <property type="evidence" value="ECO:0007669"/>
    <property type="project" value="InterPro"/>
</dbReference>
<dbReference type="SUPFAM" id="SSF52172">
    <property type="entry name" value="CheY-like"/>
    <property type="match status" value="1"/>
</dbReference>
<name>A0A6B3RM05_9RHOB</name>
<dbReference type="EC" id="3.1.1.61" evidence="5"/>
<dbReference type="AlphaFoldDB" id="A0A6B3RM05"/>
<protein>
    <recommendedName>
        <fullName evidence="5">Protein-glutamate methylesterase/protein-glutamine glutaminase</fullName>
        <ecNumber evidence="5">3.1.1.61</ecNumber>
        <ecNumber evidence="5">3.5.1.44</ecNumber>
    </recommendedName>
</protein>
<feature type="active site" evidence="5 6">
    <location>
        <position position="291"/>
    </location>
</feature>
<dbReference type="NCBIfam" id="NF001965">
    <property type="entry name" value="PRK00742.1"/>
    <property type="match status" value="1"/>
</dbReference>
<keyword evidence="2 5" id="KW-0145">Chemotaxis</keyword>
<feature type="modified residue" description="4-aspartylphosphate" evidence="5 7">
    <location>
        <position position="60"/>
    </location>
</feature>
<comment type="subcellular location">
    <subcellularLocation>
        <location evidence="5">Cytoplasm</location>
    </subcellularLocation>
</comment>
<comment type="caution">
    <text evidence="10">The sequence shown here is derived from an EMBL/GenBank/DDBJ whole genome shotgun (WGS) entry which is preliminary data.</text>
</comment>
<dbReference type="PROSITE" id="PS50122">
    <property type="entry name" value="CHEB"/>
    <property type="match status" value="1"/>
</dbReference>
<dbReference type="GO" id="GO:0006935">
    <property type="term" value="P:chemotaxis"/>
    <property type="evidence" value="ECO:0007669"/>
    <property type="project" value="UniProtKB-UniRule"/>
</dbReference>
<dbReference type="CDD" id="cd17541">
    <property type="entry name" value="REC_CheB-like"/>
    <property type="match status" value="1"/>
</dbReference>
<comment type="catalytic activity">
    <reaction evidence="4 5">
        <text>[protein]-L-glutamate 5-O-methyl ester + H2O = L-glutamyl-[protein] + methanol + H(+)</text>
        <dbReference type="Rhea" id="RHEA:23236"/>
        <dbReference type="Rhea" id="RHEA-COMP:10208"/>
        <dbReference type="Rhea" id="RHEA-COMP:10311"/>
        <dbReference type="ChEBI" id="CHEBI:15377"/>
        <dbReference type="ChEBI" id="CHEBI:15378"/>
        <dbReference type="ChEBI" id="CHEBI:17790"/>
        <dbReference type="ChEBI" id="CHEBI:29973"/>
        <dbReference type="ChEBI" id="CHEBI:82795"/>
        <dbReference type="EC" id="3.1.1.61"/>
    </reaction>
</comment>
<evidence type="ECO:0000256" key="5">
    <source>
        <dbReference type="HAMAP-Rule" id="MF_00099"/>
    </source>
</evidence>
<gene>
    <name evidence="5" type="primary">cheB</name>
    <name evidence="10" type="ORF">G3572_03695</name>
</gene>
<dbReference type="NCBIfam" id="NF009206">
    <property type="entry name" value="PRK12555.1"/>
    <property type="match status" value="1"/>
</dbReference>
<dbReference type="HAMAP" id="MF_00099">
    <property type="entry name" value="CheB_chemtxs"/>
    <property type="match status" value="1"/>
</dbReference>
<dbReference type="PANTHER" id="PTHR42872:SF6">
    <property type="entry name" value="PROTEIN-GLUTAMATE METHYLESTERASE_PROTEIN-GLUTAMINE GLUTAMINASE"/>
    <property type="match status" value="1"/>
</dbReference>
<keyword evidence="5 7" id="KW-0597">Phosphoprotein</keyword>
<dbReference type="Pfam" id="PF00072">
    <property type="entry name" value="Response_reg"/>
    <property type="match status" value="1"/>
</dbReference>
<dbReference type="CDD" id="cd16432">
    <property type="entry name" value="CheB_Rec"/>
    <property type="match status" value="1"/>
</dbReference>
<dbReference type="GO" id="GO:0008984">
    <property type="term" value="F:protein-glutamate methylesterase activity"/>
    <property type="evidence" value="ECO:0007669"/>
    <property type="project" value="UniProtKB-UniRule"/>
</dbReference>
<feature type="active site" evidence="5 6">
    <location>
        <position position="168"/>
    </location>
</feature>
<accession>A0A6B3RM05</accession>
<organism evidence="10 11">
    <name type="scientific">Pseudotabrizicola algicola</name>
    <dbReference type="NCBI Taxonomy" id="2709381"/>
    <lineage>
        <taxon>Bacteria</taxon>
        <taxon>Pseudomonadati</taxon>
        <taxon>Pseudomonadota</taxon>
        <taxon>Alphaproteobacteria</taxon>
        <taxon>Rhodobacterales</taxon>
        <taxon>Paracoccaceae</taxon>
        <taxon>Pseudotabrizicola</taxon>
    </lineage>
</organism>
<evidence type="ECO:0000259" key="8">
    <source>
        <dbReference type="PROSITE" id="PS50110"/>
    </source>
</evidence>
<dbReference type="EC" id="3.5.1.44" evidence="5"/>
<comment type="PTM">
    <text evidence="5">Phosphorylated by CheA. Phosphorylation of the N-terminal regulatory domain activates the methylesterase activity.</text>
</comment>
<dbReference type="InterPro" id="IPR001789">
    <property type="entry name" value="Sig_transdc_resp-reg_receiver"/>
</dbReference>
<dbReference type="InterPro" id="IPR035909">
    <property type="entry name" value="CheB_C"/>
</dbReference>
<comment type="domain">
    <text evidence="5">Contains a C-terminal catalytic domain, and an N-terminal region which modulates catalytic activity.</text>
</comment>
<evidence type="ECO:0000313" key="10">
    <source>
        <dbReference type="EMBL" id="NEX45295.1"/>
    </source>
</evidence>
<evidence type="ECO:0000256" key="7">
    <source>
        <dbReference type="PROSITE-ProRule" id="PRU00169"/>
    </source>
</evidence>
<feature type="domain" description="CheB-type methylesterase" evidence="9">
    <location>
        <begin position="157"/>
        <end position="349"/>
    </location>
</feature>
<evidence type="ECO:0000259" key="9">
    <source>
        <dbReference type="PROSITE" id="PS50122"/>
    </source>
</evidence>
<comment type="catalytic activity">
    <reaction evidence="5">
        <text>L-glutaminyl-[protein] + H2O = L-glutamyl-[protein] + NH4(+)</text>
        <dbReference type="Rhea" id="RHEA:16441"/>
        <dbReference type="Rhea" id="RHEA-COMP:10207"/>
        <dbReference type="Rhea" id="RHEA-COMP:10208"/>
        <dbReference type="ChEBI" id="CHEBI:15377"/>
        <dbReference type="ChEBI" id="CHEBI:28938"/>
        <dbReference type="ChEBI" id="CHEBI:29973"/>
        <dbReference type="ChEBI" id="CHEBI:30011"/>
        <dbReference type="EC" id="3.5.1.44"/>
    </reaction>
</comment>
<feature type="domain" description="Response regulatory" evidence="8">
    <location>
        <begin position="9"/>
        <end position="126"/>
    </location>
</feature>
<dbReference type="GO" id="GO:0050568">
    <property type="term" value="F:protein-glutamine glutaminase activity"/>
    <property type="evidence" value="ECO:0007669"/>
    <property type="project" value="UniProtKB-UniRule"/>
</dbReference>
<dbReference type="GO" id="GO:0005737">
    <property type="term" value="C:cytoplasm"/>
    <property type="evidence" value="ECO:0007669"/>
    <property type="project" value="UniProtKB-SubCell"/>
</dbReference>
<evidence type="ECO:0000256" key="3">
    <source>
        <dbReference type="ARBA" id="ARBA00022801"/>
    </source>
</evidence>
<feature type="active site" evidence="5 6">
    <location>
        <position position="194"/>
    </location>
</feature>
<keyword evidence="3 5" id="KW-0378">Hydrolase</keyword>
<dbReference type="SUPFAM" id="SSF52738">
    <property type="entry name" value="Methylesterase CheB, C-terminal domain"/>
    <property type="match status" value="1"/>
</dbReference>
<comment type="similarity">
    <text evidence="5">Belongs to the CheB family.</text>
</comment>
<dbReference type="SMART" id="SM00448">
    <property type="entry name" value="REC"/>
    <property type="match status" value="1"/>
</dbReference>
<reference evidence="10 11" key="1">
    <citation type="submission" date="2020-02" db="EMBL/GenBank/DDBJ databases">
        <title>Rhodobacter algicola sp. nov., isolated from microalga culture.</title>
        <authorList>
            <person name="Park C.-Y."/>
        </authorList>
    </citation>
    <scope>NUCLEOTIDE SEQUENCE [LARGE SCALE GENOMIC DNA]</scope>
    <source>
        <strain evidence="10 11">ETT8</strain>
    </source>
</reference>
<dbReference type="Pfam" id="PF01339">
    <property type="entry name" value="CheB_methylest"/>
    <property type="match status" value="1"/>
</dbReference>
<evidence type="ECO:0000313" key="11">
    <source>
        <dbReference type="Proteomes" id="UP000481421"/>
    </source>
</evidence>
<dbReference type="InterPro" id="IPR000673">
    <property type="entry name" value="Sig_transdc_resp-reg_Me-estase"/>
</dbReference>
<comment type="function">
    <text evidence="5">Involved in chemotaxis. Part of a chemotaxis signal transduction system that modulates chemotaxis in response to various stimuli. Catalyzes the demethylation of specific methylglutamate residues introduced into the chemoreceptors (methyl-accepting chemotaxis proteins or MCP) by CheR. Also mediates the irreversible deamidation of specific glutamine residues to glutamic acid.</text>
</comment>
<keyword evidence="11" id="KW-1185">Reference proteome</keyword>